<keyword evidence="11" id="KW-0966">Cell projection</keyword>
<accession>A0ABT3HDC5</accession>
<dbReference type="NCBIfam" id="TIGR01400">
    <property type="entry name" value="fliR"/>
    <property type="match status" value="1"/>
</dbReference>
<dbReference type="RefSeq" id="WP_264601959.1">
    <property type="nucleotide sequence ID" value="NZ_JAOQNS010000007.1"/>
</dbReference>
<evidence type="ECO:0000256" key="3">
    <source>
        <dbReference type="ARBA" id="ARBA00021717"/>
    </source>
</evidence>
<evidence type="ECO:0000256" key="9">
    <source>
        <dbReference type="NCBIfam" id="TIGR01400"/>
    </source>
</evidence>
<dbReference type="PRINTS" id="PR00953">
    <property type="entry name" value="TYPE3IMRPROT"/>
</dbReference>
<dbReference type="Proteomes" id="UP001209755">
    <property type="component" value="Unassembled WGS sequence"/>
</dbReference>
<dbReference type="PANTHER" id="PTHR30065">
    <property type="entry name" value="FLAGELLAR BIOSYNTHETIC PROTEIN FLIR"/>
    <property type="match status" value="1"/>
</dbReference>
<dbReference type="Pfam" id="PF01311">
    <property type="entry name" value="Bac_export_1"/>
    <property type="match status" value="1"/>
</dbReference>
<feature type="transmembrane region" description="Helical" evidence="10">
    <location>
        <begin position="6"/>
        <end position="27"/>
    </location>
</feature>
<keyword evidence="8 10" id="KW-0975">Bacterial flagellum</keyword>
<feature type="transmembrane region" description="Helical" evidence="10">
    <location>
        <begin position="171"/>
        <end position="201"/>
    </location>
</feature>
<keyword evidence="7 10" id="KW-0472">Membrane</keyword>
<sequence>MTVTLLPSIAGIFMLMFARFGTMLMLMPALGETSISMQARLGFAVLLTLVMYPAAAPLYPVGLDITIPRLIALGGGEMLVGFTIGLSTRLLLSVATVAGTTIASQSGLAFAQAVDPAQGIQGALFANFIGLLGTTLIFATDLHHVAIAGIHDSLTLFPPGTIPPIGDAAQMVLMIITSSFQVALQISAPFLVFGLVFYFGLGLLNRLMPQIQIFFIAMPANILIGLILMFLLIGAIMTAYVGHIEAGLTRFLVN</sequence>
<dbReference type="InterPro" id="IPR002010">
    <property type="entry name" value="T3SS_IM_R"/>
</dbReference>
<comment type="function">
    <text evidence="1 10">Role in flagellar biosynthesis.</text>
</comment>
<dbReference type="EMBL" id="JAOQNS010000007">
    <property type="protein sequence ID" value="MCW2308339.1"/>
    <property type="molecule type" value="Genomic_DNA"/>
</dbReference>
<keyword evidence="11" id="KW-0969">Cilium</keyword>
<gene>
    <name evidence="11" type="ORF">M2319_002681</name>
</gene>
<protein>
    <recommendedName>
        <fullName evidence="3 9">Flagellar biosynthetic protein FliR</fullName>
    </recommendedName>
</protein>
<keyword evidence="11" id="KW-0282">Flagellum</keyword>
<evidence type="ECO:0000256" key="7">
    <source>
        <dbReference type="ARBA" id="ARBA00023136"/>
    </source>
</evidence>
<keyword evidence="6 10" id="KW-1133">Transmembrane helix</keyword>
<name>A0ABT3HDC5_9HYPH</name>
<evidence type="ECO:0000256" key="6">
    <source>
        <dbReference type="ARBA" id="ARBA00022989"/>
    </source>
</evidence>
<keyword evidence="12" id="KW-1185">Reference proteome</keyword>
<evidence type="ECO:0000256" key="8">
    <source>
        <dbReference type="ARBA" id="ARBA00023143"/>
    </source>
</evidence>
<proteinExistence type="inferred from homology"/>
<evidence type="ECO:0000256" key="10">
    <source>
        <dbReference type="RuleBase" id="RU362071"/>
    </source>
</evidence>
<evidence type="ECO:0000313" key="11">
    <source>
        <dbReference type="EMBL" id="MCW2308339.1"/>
    </source>
</evidence>
<keyword evidence="5 10" id="KW-0812">Transmembrane</keyword>
<keyword evidence="4 10" id="KW-1003">Cell membrane</keyword>
<comment type="similarity">
    <text evidence="2 10">Belongs to the FliR/MopE/SpaR family.</text>
</comment>
<feature type="transmembrane region" description="Helical" evidence="10">
    <location>
        <begin position="124"/>
        <end position="151"/>
    </location>
</feature>
<feature type="transmembrane region" description="Helical" evidence="10">
    <location>
        <begin position="39"/>
        <end position="59"/>
    </location>
</feature>
<evidence type="ECO:0000256" key="4">
    <source>
        <dbReference type="ARBA" id="ARBA00022475"/>
    </source>
</evidence>
<comment type="subcellular location">
    <subcellularLocation>
        <location evidence="10">Cell membrane</location>
        <topology evidence="10">Multi-pass membrane protein</topology>
    </subcellularLocation>
    <subcellularLocation>
        <location evidence="10">Bacterial flagellum basal body</location>
    </subcellularLocation>
</comment>
<feature type="transmembrane region" description="Helical" evidence="10">
    <location>
        <begin position="79"/>
        <end position="103"/>
    </location>
</feature>
<feature type="transmembrane region" description="Helical" evidence="10">
    <location>
        <begin position="213"/>
        <end position="241"/>
    </location>
</feature>
<comment type="caution">
    <text evidence="11">The sequence shown here is derived from an EMBL/GenBank/DDBJ whole genome shotgun (WGS) entry which is preliminary data.</text>
</comment>
<evidence type="ECO:0000256" key="1">
    <source>
        <dbReference type="ARBA" id="ARBA00002578"/>
    </source>
</evidence>
<evidence type="ECO:0000256" key="2">
    <source>
        <dbReference type="ARBA" id="ARBA00009772"/>
    </source>
</evidence>
<dbReference type="PANTHER" id="PTHR30065:SF8">
    <property type="entry name" value="FLAGELLAR BIOSYNTHETIC PROTEIN FLIR"/>
    <property type="match status" value="1"/>
</dbReference>
<evidence type="ECO:0000313" key="12">
    <source>
        <dbReference type="Proteomes" id="UP001209755"/>
    </source>
</evidence>
<reference evidence="12" key="1">
    <citation type="submission" date="2023-07" db="EMBL/GenBank/DDBJ databases">
        <title>Genome sequencing of Purple Non-Sulfur Bacteria from various extreme environments.</title>
        <authorList>
            <person name="Mayer M."/>
        </authorList>
    </citation>
    <scope>NUCLEOTIDE SEQUENCE [LARGE SCALE GENOMIC DNA]</scope>
    <source>
        <strain evidence="12">DSM 17935</strain>
    </source>
</reference>
<organism evidence="11 12">
    <name type="scientific">Rhodobium gokarnense</name>
    <dbReference type="NCBI Taxonomy" id="364296"/>
    <lineage>
        <taxon>Bacteria</taxon>
        <taxon>Pseudomonadati</taxon>
        <taxon>Pseudomonadota</taxon>
        <taxon>Alphaproteobacteria</taxon>
        <taxon>Hyphomicrobiales</taxon>
        <taxon>Rhodobiaceae</taxon>
        <taxon>Rhodobium</taxon>
    </lineage>
</organism>
<evidence type="ECO:0000256" key="5">
    <source>
        <dbReference type="ARBA" id="ARBA00022692"/>
    </source>
</evidence>
<dbReference type="InterPro" id="IPR006303">
    <property type="entry name" value="FliR"/>
</dbReference>